<proteinExistence type="predicted"/>
<reference evidence="1 2" key="1">
    <citation type="journal article" date="2020" name="IScience">
        <title>Genome Sequencing of the Endangered Kingdonia uniflora (Circaeasteraceae, Ranunculales) Reveals Potential Mechanisms of Evolutionary Specialization.</title>
        <authorList>
            <person name="Sun Y."/>
            <person name="Deng T."/>
            <person name="Zhang A."/>
            <person name="Moore M.J."/>
            <person name="Landis J.B."/>
            <person name="Lin N."/>
            <person name="Zhang H."/>
            <person name="Zhang X."/>
            <person name="Huang J."/>
            <person name="Zhang X."/>
            <person name="Sun H."/>
            <person name="Wang H."/>
        </authorList>
    </citation>
    <scope>NUCLEOTIDE SEQUENCE [LARGE SCALE GENOMIC DNA]</scope>
    <source>
        <strain evidence="1">TB1705</strain>
        <tissue evidence="1">Leaf</tissue>
    </source>
</reference>
<evidence type="ECO:0000313" key="1">
    <source>
        <dbReference type="EMBL" id="KAF6169543.1"/>
    </source>
</evidence>
<dbReference type="AlphaFoldDB" id="A0A7J7NR25"/>
<evidence type="ECO:0000313" key="2">
    <source>
        <dbReference type="Proteomes" id="UP000541444"/>
    </source>
</evidence>
<comment type="caution">
    <text evidence="1">The sequence shown here is derived from an EMBL/GenBank/DDBJ whole genome shotgun (WGS) entry which is preliminary data.</text>
</comment>
<organism evidence="1 2">
    <name type="scientific">Kingdonia uniflora</name>
    <dbReference type="NCBI Taxonomy" id="39325"/>
    <lineage>
        <taxon>Eukaryota</taxon>
        <taxon>Viridiplantae</taxon>
        <taxon>Streptophyta</taxon>
        <taxon>Embryophyta</taxon>
        <taxon>Tracheophyta</taxon>
        <taxon>Spermatophyta</taxon>
        <taxon>Magnoliopsida</taxon>
        <taxon>Ranunculales</taxon>
        <taxon>Circaeasteraceae</taxon>
        <taxon>Kingdonia</taxon>
    </lineage>
</organism>
<dbReference type="Proteomes" id="UP000541444">
    <property type="component" value="Unassembled WGS sequence"/>
</dbReference>
<protein>
    <submittedName>
        <fullName evidence="1">Uncharacterized protein</fullName>
    </submittedName>
</protein>
<sequence>MAKKKTSKQMQDVALRSMFHIVVVTPGDMIDHLRSSKSVRVCDLYHAMYMIHASIGHKVGMMNEVQDDIAHKTKR</sequence>
<gene>
    <name evidence="1" type="ORF">GIB67_028094</name>
</gene>
<keyword evidence="2" id="KW-1185">Reference proteome</keyword>
<accession>A0A7J7NR25</accession>
<name>A0A7J7NR25_9MAGN</name>
<dbReference type="EMBL" id="JACGCM010000635">
    <property type="protein sequence ID" value="KAF6169543.1"/>
    <property type="molecule type" value="Genomic_DNA"/>
</dbReference>